<name>A0A5A7VI81_CUCMM</name>
<protein>
    <submittedName>
        <fullName evidence="2">Histone-lysine N-methyltransferase ASHR1 isoform X1</fullName>
    </submittedName>
</protein>
<evidence type="ECO:0000256" key="1">
    <source>
        <dbReference type="SAM" id="MobiDB-lite"/>
    </source>
</evidence>
<dbReference type="Proteomes" id="UP000321393">
    <property type="component" value="Unassembled WGS sequence"/>
</dbReference>
<reference evidence="2 3" key="1">
    <citation type="submission" date="2019-08" db="EMBL/GenBank/DDBJ databases">
        <title>Draft genome sequences of two oriental melons (Cucumis melo L. var makuwa).</title>
        <authorList>
            <person name="Kwon S.-Y."/>
        </authorList>
    </citation>
    <scope>NUCLEOTIDE SEQUENCE [LARGE SCALE GENOMIC DNA]</scope>
    <source>
        <strain evidence="3">cv. SW 3</strain>
        <tissue evidence="2">Leaf</tissue>
    </source>
</reference>
<proteinExistence type="predicted"/>
<organism evidence="2 3">
    <name type="scientific">Cucumis melo var. makuwa</name>
    <name type="common">Oriental melon</name>
    <dbReference type="NCBI Taxonomy" id="1194695"/>
    <lineage>
        <taxon>Eukaryota</taxon>
        <taxon>Viridiplantae</taxon>
        <taxon>Streptophyta</taxon>
        <taxon>Embryophyta</taxon>
        <taxon>Tracheophyta</taxon>
        <taxon>Spermatophyta</taxon>
        <taxon>Magnoliopsida</taxon>
        <taxon>eudicotyledons</taxon>
        <taxon>Gunneridae</taxon>
        <taxon>Pentapetalae</taxon>
        <taxon>rosids</taxon>
        <taxon>fabids</taxon>
        <taxon>Cucurbitales</taxon>
        <taxon>Cucurbitaceae</taxon>
        <taxon>Benincaseae</taxon>
        <taxon>Cucumis</taxon>
    </lineage>
</organism>
<dbReference type="EMBL" id="SSTE01001516">
    <property type="protein sequence ID" value="KAA0065441.1"/>
    <property type="molecule type" value="Genomic_DNA"/>
</dbReference>
<sequence>MTKEKSTLSEGIEELSSREQLIERIVEAGGATMVEIKIDGKMNKTEGDENSNDRSKSKKVVMPVFSGIDLDSWLFRVDR</sequence>
<feature type="compositionally biased region" description="Basic and acidic residues" evidence="1">
    <location>
        <begin position="39"/>
        <end position="55"/>
    </location>
</feature>
<comment type="caution">
    <text evidence="2">The sequence shown here is derived from an EMBL/GenBank/DDBJ whole genome shotgun (WGS) entry which is preliminary data.</text>
</comment>
<evidence type="ECO:0000313" key="2">
    <source>
        <dbReference type="EMBL" id="KAA0065441.1"/>
    </source>
</evidence>
<feature type="region of interest" description="Disordered" evidence="1">
    <location>
        <begin position="39"/>
        <end position="58"/>
    </location>
</feature>
<evidence type="ECO:0000313" key="3">
    <source>
        <dbReference type="Proteomes" id="UP000321393"/>
    </source>
</evidence>
<dbReference type="AlphaFoldDB" id="A0A5A7VI81"/>
<accession>A0A5A7VI81</accession>
<gene>
    <name evidence="2" type="ORF">E6C27_scaffold17G001220</name>
</gene>